<name>M3HH89_LEPIT</name>
<organism evidence="1 2">
    <name type="scientific">Leptospira interrogans serovar Copenhageni str. LT2050</name>
    <dbReference type="NCBI Taxonomy" id="1001598"/>
    <lineage>
        <taxon>Bacteria</taxon>
        <taxon>Pseudomonadati</taxon>
        <taxon>Spirochaetota</taxon>
        <taxon>Spirochaetia</taxon>
        <taxon>Leptospirales</taxon>
        <taxon>Leptospiraceae</taxon>
        <taxon>Leptospira</taxon>
    </lineage>
</organism>
<dbReference type="AlphaFoldDB" id="M3HH89"/>
<evidence type="ECO:0000313" key="2">
    <source>
        <dbReference type="Proteomes" id="UP000011778"/>
    </source>
</evidence>
<sequence>MERLVEQNKAFGILTGKLLASLFLKPLQEPDFLSKRLWNV</sequence>
<comment type="caution">
    <text evidence="1">The sequence shown here is derived from an EMBL/GenBank/DDBJ whole genome shotgun (WGS) entry which is preliminary data.</text>
</comment>
<reference evidence="1 2" key="1">
    <citation type="submission" date="2013-02" db="EMBL/GenBank/DDBJ databases">
        <authorList>
            <person name="Harkins D.M."/>
            <person name="Durkin A.S."/>
            <person name="Brinkac L.M."/>
            <person name="Haft D.H."/>
            <person name="Selengut J.D."/>
            <person name="Sanka R."/>
            <person name="DePew J."/>
            <person name="Purushe J."/>
            <person name="Tulsiani S.M."/>
            <person name="Graham G.C."/>
            <person name="Burns M.-A."/>
            <person name="Dohnt M.F."/>
            <person name="Smythe L.D."/>
            <person name="McKay D.B."/>
            <person name="Craig S.B."/>
            <person name="Vinetz J.M."/>
            <person name="Sutton G.G."/>
            <person name="Nierman W.C."/>
            <person name="Fouts D.E."/>
        </authorList>
    </citation>
    <scope>NUCLEOTIDE SEQUENCE [LARGE SCALE GENOMIC DNA]</scope>
    <source>
        <strain evidence="1 2">LT2050</strain>
    </source>
</reference>
<evidence type="ECO:0000313" key="1">
    <source>
        <dbReference type="EMBL" id="EMG23684.1"/>
    </source>
</evidence>
<dbReference type="Proteomes" id="UP000011778">
    <property type="component" value="Unassembled WGS sequence"/>
</dbReference>
<proteinExistence type="predicted"/>
<gene>
    <name evidence="1" type="ORF">LEP1GSC150_1820</name>
</gene>
<dbReference type="EMBL" id="AFMD02000079">
    <property type="protein sequence ID" value="EMG23684.1"/>
    <property type="molecule type" value="Genomic_DNA"/>
</dbReference>
<accession>M3HH89</accession>
<protein>
    <submittedName>
        <fullName evidence="1">Uncharacterized protein</fullName>
    </submittedName>
</protein>